<evidence type="ECO:0000256" key="4">
    <source>
        <dbReference type="ARBA" id="ARBA00022741"/>
    </source>
</evidence>
<evidence type="ECO:0000313" key="9">
    <source>
        <dbReference type="EMBL" id="PQJ95429.1"/>
    </source>
</evidence>
<keyword evidence="3" id="KW-0808">Transferase</keyword>
<dbReference type="SUPFAM" id="SSF55874">
    <property type="entry name" value="ATPase domain of HSP90 chaperone/DNA topoisomerase II/histidine kinase"/>
    <property type="match status" value="1"/>
</dbReference>
<dbReference type="EC" id="2.7.13.3" evidence="2"/>
<dbReference type="PROSITE" id="PS50109">
    <property type="entry name" value="HIS_KIN"/>
    <property type="match status" value="1"/>
</dbReference>
<dbReference type="InterPro" id="IPR005467">
    <property type="entry name" value="His_kinase_dom"/>
</dbReference>
<dbReference type="Proteomes" id="UP000239936">
    <property type="component" value="Unassembled WGS sequence"/>
</dbReference>
<sequence>MDFSDVLASSIHDIKNSLGLILNSLNELVNDPNNHIANPRQASLLQHETQRANSALIQLLNLYKIGNAQLVARINEHNLDDFFEDVLADNQAMCRGLNLELTHRCDPHLTGYFDADLIHGLLNSAIGNAGRYAKTKILLSATIEERYCVIRLEDDGAGFPDALIHCLPSENGLPQFIANDPSRTHLGLYFASRIAALHRNSDGRTGMIRLRNAHILSGSCFELWLP</sequence>
<keyword evidence="10" id="KW-1185">Reference proteome</keyword>
<dbReference type="GO" id="GO:0004673">
    <property type="term" value="F:protein histidine kinase activity"/>
    <property type="evidence" value="ECO:0007669"/>
    <property type="project" value="UniProtKB-EC"/>
</dbReference>
<reference evidence="9 10" key="1">
    <citation type="submission" date="2018-01" db="EMBL/GenBank/DDBJ databases">
        <title>The complete genome sequence of Chromatium okenii LaCa, a purple sulfur bacterium with a turbulent life.</title>
        <authorList>
            <person name="Luedin S.M."/>
            <person name="Liechti N."/>
            <person name="Storelli N."/>
            <person name="Danza F."/>
            <person name="Wittwer M."/>
            <person name="Pothier J.F."/>
            <person name="Tonolla M.A."/>
        </authorList>
    </citation>
    <scope>NUCLEOTIDE SEQUENCE [LARGE SCALE GENOMIC DNA]</scope>
    <source>
        <strain evidence="9 10">LaCa</strain>
    </source>
</reference>
<dbReference type="GO" id="GO:0000156">
    <property type="term" value="F:phosphorelay response regulator activity"/>
    <property type="evidence" value="ECO:0007669"/>
    <property type="project" value="TreeGrafter"/>
</dbReference>
<evidence type="ECO:0000256" key="7">
    <source>
        <dbReference type="ARBA" id="ARBA00023012"/>
    </source>
</evidence>
<evidence type="ECO:0000256" key="2">
    <source>
        <dbReference type="ARBA" id="ARBA00012438"/>
    </source>
</evidence>
<dbReference type="InterPro" id="IPR050351">
    <property type="entry name" value="BphY/WalK/GraS-like"/>
</dbReference>
<proteinExistence type="predicted"/>
<organism evidence="9 10">
    <name type="scientific">Chromatium okenii</name>
    <dbReference type="NCBI Taxonomy" id="61644"/>
    <lineage>
        <taxon>Bacteria</taxon>
        <taxon>Pseudomonadati</taxon>
        <taxon>Pseudomonadota</taxon>
        <taxon>Gammaproteobacteria</taxon>
        <taxon>Chromatiales</taxon>
        <taxon>Chromatiaceae</taxon>
        <taxon>Chromatium</taxon>
    </lineage>
</organism>
<name>A0A2S7XNW4_9GAMM</name>
<evidence type="ECO:0000256" key="1">
    <source>
        <dbReference type="ARBA" id="ARBA00000085"/>
    </source>
</evidence>
<feature type="domain" description="Histidine kinase" evidence="8">
    <location>
        <begin position="9"/>
        <end position="226"/>
    </location>
</feature>
<evidence type="ECO:0000259" key="8">
    <source>
        <dbReference type="PROSITE" id="PS50109"/>
    </source>
</evidence>
<dbReference type="PANTHER" id="PTHR42878">
    <property type="entry name" value="TWO-COMPONENT HISTIDINE KINASE"/>
    <property type="match status" value="1"/>
</dbReference>
<dbReference type="InterPro" id="IPR036890">
    <property type="entry name" value="HATPase_C_sf"/>
</dbReference>
<keyword evidence="5 9" id="KW-0418">Kinase</keyword>
<evidence type="ECO:0000256" key="6">
    <source>
        <dbReference type="ARBA" id="ARBA00022840"/>
    </source>
</evidence>
<dbReference type="GO" id="GO:0005524">
    <property type="term" value="F:ATP binding"/>
    <property type="evidence" value="ECO:0007669"/>
    <property type="project" value="UniProtKB-KW"/>
</dbReference>
<keyword evidence="6" id="KW-0067">ATP-binding</keyword>
<dbReference type="GO" id="GO:0007234">
    <property type="term" value="P:osmosensory signaling via phosphorelay pathway"/>
    <property type="evidence" value="ECO:0007669"/>
    <property type="project" value="TreeGrafter"/>
</dbReference>
<dbReference type="AlphaFoldDB" id="A0A2S7XNW4"/>
<dbReference type="RefSeq" id="WP_105074458.1">
    <property type="nucleotide sequence ID" value="NZ_PPGH01000037.1"/>
</dbReference>
<comment type="catalytic activity">
    <reaction evidence="1">
        <text>ATP + protein L-histidine = ADP + protein N-phospho-L-histidine.</text>
        <dbReference type="EC" id="2.7.13.3"/>
    </reaction>
</comment>
<dbReference type="PANTHER" id="PTHR42878:SF7">
    <property type="entry name" value="SENSOR HISTIDINE KINASE GLRK"/>
    <property type="match status" value="1"/>
</dbReference>
<protein>
    <recommendedName>
        <fullName evidence="2">histidine kinase</fullName>
        <ecNumber evidence="2">2.7.13.3</ecNumber>
    </recommendedName>
</protein>
<dbReference type="GO" id="GO:0030295">
    <property type="term" value="F:protein kinase activator activity"/>
    <property type="evidence" value="ECO:0007669"/>
    <property type="project" value="TreeGrafter"/>
</dbReference>
<accession>A0A2S7XNW4</accession>
<evidence type="ECO:0000256" key="3">
    <source>
        <dbReference type="ARBA" id="ARBA00022679"/>
    </source>
</evidence>
<dbReference type="OrthoDB" id="9811306at2"/>
<comment type="caution">
    <text evidence="9">The sequence shown here is derived from an EMBL/GenBank/DDBJ whole genome shotgun (WGS) entry which is preliminary data.</text>
</comment>
<evidence type="ECO:0000313" key="10">
    <source>
        <dbReference type="Proteomes" id="UP000239936"/>
    </source>
</evidence>
<evidence type="ECO:0000256" key="5">
    <source>
        <dbReference type="ARBA" id="ARBA00022777"/>
    </source>
</evidence>
<dbReference type="EMBL" id="PPGH01000037">
    <property type="protein sequence ID" value="PQJ95429.1"/>
    <property type="molecule type" value="Genomic_DNA"/>
</dbReference>
<keyword evidence="4" id="KW-0547">Nucleotide-binding</keyword>
<dbReference type="Gene3D" id="3.30.565.10">
    <property type="entry name" value="Histidine kinase-like ATPase, C-terminal domain"/>
    <property type="match status" value="1"/>
</dbReference>
<keyword evidence="7" id="KW-0902">Two-component regulatory system</keyword>
<gene>
    <name evidence="9" type="ORF">CXB77_14565</name>
</gene>